<dbReference type="SUPFAM" id="SSF55729">
    <property type="entry name" value="Acyl-CoA N-acyltransferases (Nat)"/>
    <property type="match status" value="1"/>
</dbReference>
<dbReference type="InterPro" id="IPR013815">
    <property type="entry name" value="ATP_grasp_subdomain_1"/>
</dbReference>
<dbReference type="Pfam" id="PF07478">
    <property type="entry name" value="Dala_Dala_lig_C"/>
    <property type="match status" value="1"/>
</dbReference>
<evidence type="ECO:0000259" key="4">
    <source>
        <dbReference type="PROSITE" id="PS50975"/>
    </source>
</evidence>
<dbReference type="InterPro" id="IPR011761">
    <property type="entry name" value="ATP-grasp"/>
</dbReference>
<dbReference type="GO" id="GO:0016747">
    <property type="term" value="F:acyltransferase activity, transferring groups other than amino-acyl groups"/>
    <property type="evidence" value="ECO:0007669"/>
    <property type="project" value="InterPro"/>
</dbReference>
<dbReference type="Gene3D" id="3.30.470.20">
    <property type="entry name" value="ATP-grasp fold, B domain"/>
    <property type="match status" value="1"/>
</dbReference>
<keyword evidence="3" id="KW-0067">ATP-binding</keyword>
<proteinExistence type="inferred from homology"/>
<evidence type="ECO:0000259" key="5">
    <source>
        <dbReference type="PROSITE" id="PS51186"/>
    </source>
</evidence>
<evidence type="ECO:0000256" key="3">
    <source>
        <dbReference type="PROSITE-ProRule" id="PRU00409"/>
    </source>
</evidence>
<keyword evidence="3" id="KW-0547">Nucleotide-binding</keyword>
<dbReference type="SUPFAM" id="SSF56059">
    <property type="entry name" value="Glutathione synthetase ATP-binding domain-like"/>
    <property type="match status" value="1"/>
</dbReference>
<gene>
    <name evidence="6" type="ORF">OZSIB_3476</name>
</gene>
<dbReference type="PROSITE" id="PS51186">
    <property type="entry name" value="GNAT"/>
    <property type="match status" value="1"/>
</dbReference>
<dbReference type="GO" id="GO:0008716">
    <property type="term" value="F:D-alanine-D-alanine ligase activity"/>
    <property type="evidence" value="ECO:0007669"/>
    <property type="project" value="InterPro"/>
</dbReference>
<dbReference type="CDD" id="cd04301">
    <property type="entry name" value="NAT_SF"/>
    <property type="match status" value="1"/>
</dbReference>
<dbReference type="PANTHER" id="PTHR23132">
    <property type="entry name" value="D-ALANINE--D-ALANINE LIGASE"/>
    <property type="match status" value="1"/>
</dbReference>
<dbReference type="InterPro" id="IPR016181">
    <property type="entry name" value="Acyl_CoA_acyltransferase"/>
</dbReference>
<dbReference type="AlphaFoldDB" id="A0A367ZQ70"/>
<sequence>MPRVLILENAPPPQMNRWEREALSDRAVEAMAAGIARALISRGWAVERRQIGLDPRAAIEAVTAGRPDVVFQLCETLGGNSRLEPALPYLLAWLGLPFTGNPAEVIALLVDKVRTKQVLIGLGLPTPEFVAVSDEARLDGWPHWPAILKPAAEDASLGIDRGSVVDDRPAAARRFRLLAERFGTPVLLERFIAGRELNVALLEAPDGLRMGINEIDFSALPADHPRILTYEAKWEEDSPIYRQSPSGPARLASDLDAEVRRLARAAWDGLGLRGYARVDFRVDAAGRPWILEINPNPDLSEQAGFAKSLPQMGLDYPEAVELIVRSALRSAPPKGTVMSRQSLSSSVASPASPASAAAASSQAAASGAVVRALRPTDRAPIEKMLRGTGFFHEEEVQVALELVDEALHKPHQKDYFFGVAEVDGQVAGYVCYGRRDMTVHTWDLFWVCVEPSLQNKGTGRRLMGWAEEQMRREGCRVVIVETAGRPQYAPTRAFYQRIGYQEEARIKDFYADGDDLVIYTKHFPKA</sequence>
<dbReference type="Proteomes" id="UP000252355">
    <property type="component" value="Unassembled WGS sequence"/>
</dbReference>
<dbReference type="EMBL" id="QOQW01000007">
    <property type="protein sequence ID" value="RCK80294.1"/>
    <property type="molecule type" value="Genomic_DNA"/>
</dbReference>
<protein>
    <submittedName>
        <fullName evidence="6">D-alanine--D-alanine ligase</fullName>
    </submittedName>
</protein>
<dbReference type="Gene3D" id="3.40.630.30">
    <property type="match status" value="1"/>
</dbReference>
<dbReference type="InterPro" id="IPR011095">
    <property type="entry name" value="Dala_Dala_lig_C"/>
</dbReference>
<dbReference type="Pfam" id="PF00583">
    <property type="entry name" value="Acetyltransf_1"/>
    <property type="match status" value="1"/>
</dbReference>
<keyword evidence="2 6" id="KW-0436">Ligase</keyword>
<dbReference type="PANTHER" id="PTHR23132:SF23">
    <property type="entry name" value="D-ALANINE--D-ALANINE LIGASE B"/>
    <property type="match status" value="1"/>
</dbReference>
<reference evidence="6 7" key="1">
    <citation type="submission" date="2018-05" db="EMBL/GenBank/DDBJ databases">
        <title>A metagenomic window into the 2 km-deep terrestrial subsurface aquifer revealed taxonomically and functionally diverse microbial community comprising novel uncultured bacterial lineages.</title>
        <authorList>
            <person name="Kadnikov V.V."/>
            <person name="Mardanov A.V."/>
            <person name="Beletsky A.V."/>
            <person name="Banks D."/>
            <person name="Pimenov N.V."/>
            <person name="Frank Y.A."/>
            <person name="Karnachuk O.V."/>
            <person name="Ravin N.V."/>
        </authorList>
    </citation>
    <scope>NUCLEOTIDE SEQUENCE [LARGE SCALE GENOMIC DNA]</scope>
    <source>
        <strain evidence="6">BY5</strain>
    </source>
</reference>
<organism evidence="6 7">
    <name type="scientific">Candidatus Ozemobacter sibiricus</name>
    <dbReference type="NCBI Taxonomy" id="2268124"/>
    <lineage>
        <taxon>Bacteria</taxon>
        <taxon>Candidatus Ozemobacteria</taxon>
        <taxon>Candidatus Ozemobacterales</taxon>
        <taxon>Candidatus Ozemobacteraceae</taxon>
        <taxon>Candidatus Ozemobacter</taxon>
    </lineage>
</organism>
<feature type="domain" description="ATP-grasp" evidence="4">
    <location>
        <begin position="116"/>
        <end position="325"/>
    </location>
</feature>
<comment type="caution">
    <text evidence="6">The sequence shown here is derived from an EMBL/GenBank/DDBJ whole genome shotgun (WGS) entry which is preliminary data.</text>
</comment>
<name>A0A367ZQ70_9BACT</name>
<dbReference type="PROSITE" id="PS50975">
    <property type="entry name" value="ATP_GRASP"/>
    <property type="match status" value="1"/>
</dbReference>
<evidence type="ECO:0000313" key="6">
    <source>
        <dbReference type="EMBL" id="RCK80294.1"/>
    </source>
</evidence>
<evidence type="ECO:0000256" key="2">
    <source>
        <dbReference type="ARBA" id="ARBA00022598"/>
    </source>
</evidence>
<accession>A0A367ZQ70</accession>
<comment type="similarity">
    <text evidence="1">Belongs to the D-alanine--D-alanine ligase family.</text>
</comment>
<dbReference type="InterPro" id="IPR000182">
    <property type="entry name" value="GNAT_dom"/>
</dbReference>
<dbReference type="Gene3D" id="3.30.1490.20">
    <property type="entry name" value="ATP-grasp fold, A domain"/>
    <property type="match status" value="1"/>
</dbReference>
<dbReference type="GO" id="GO:0046872">
    <property type="term" value="F:metal ion binding"/>
    <property type="evidence" value="ECO:0007669"/>
    <property type="project" value="InterPro"/>
</dbReference>
<feature type="domain" description="N-acetyltransferase" evidence="5">
    <location>
        <begin position="368"/>
        <end position="524"/>
    </location>
</feature>
<dbReference type="GO" id="GO:0005524">
    <property type="term" value="F:ATP binding"/>
    <property type="evidence" value="ECO:0007669"/>
    <property type="project" value="UniProtKB-UniRule"/>
</dbReference>
<evidence type="ECO:0000313" key="7">
    <source>
        <dbReference type="Proteomes" id="UP000252355"/>
    </source>
</evidence>
<evidence type="ECO:0000256" key="1">
    <source>
        <dbReference type="ARBA" id="ARBA00010871"/>
    </source>
</evidence>